<dbReference type="InterPro" id="IPR050135">
    <property type="entry name" value="dGTPase-like"/>
</dbReference>
<dbReference type="Gene3D" id="1.10.3210.10">
    <property type="entry name" value="Hypothetical protein af1432"/>
    <property type="match status" value="1"/>
</dbReference>
<dbReference type="OrthoDB" id="9991235at2759"/>
<dbReference type="Gene3D" id="3.30.70.2760">
    <property type="match status" value="1"/>
</dbReference>
<dbReference type="InterPro" id="IPR003607">
    <property type="entry name" value="HD/PDEase_dom"/>
</dbReference>
<sequence>MGTRFQHCIGVYHLAEVFIERLERMQPELNITKEEKLCICIAGLMHDVGHITQGHLYPLYVRYCNSKVLVEHEVMSIYIFQMILEKYDLMKEFAKYNLDKKEVHLICEIILGDKKKAPKDWKWEGAPGREFLLQIVANAKTGVDVDRFDYMLRDCMNVIASRFPHFQLGLNCSYNYDRIIKGARCIRNSSNEYEAGIHRDSHAQICFNEKVNIDVFEMFQCRMSLHRRAYNHRSNRIIDIMVIEALRSAERNGFGVRTVNGVVPLSIACTSLDAYVRATDYLFLELKNSVCEEYREARRLIQRIECKDLYPFVGEAIINSKAFRDFDVFLPTGGSFDRAQIEKVIVKELEGEAATNHLGFDPCDLVIDIVRLSLGMGNRSPLSSLQFFNENKPNEAMPLPPSEISNTLPEKYEDLMVRFYCRGNADQFTVLTTLFGYWRDKHIQTDLDESVSMKRRKTYAFPPKLQRRFSDASLEATSIL</sequence>
<evidence type="ECO:0000259" key="1">
    <source>
        <dbReference type="SMART" id="SM00471"/>
    </source>
</evidence>
<keyword evidence="3" id="KW-1185">Reference proteome</keyword>
<protein>
    <submittedName>
        <fullName evidence="2">Deoxynucleoside triphosphate triphosphohydrolase</fullName>
    </submittedName>
</protein>
<dbReference type="PANTHER" id="PTHR11373:SF4">
    <property type="entry name" value="DEOXYNUCLEOSIDE TRIPHOSPHATE TRIPHOSPHOHYDROLASE SAMHD1"/>
    <property type="match status" value="1"/>
</dbReference>
<dbReference type="SUPFAM" id="SSF109604">
    <property type="entry name" value="HD-domain/PDEase-like"/>
    <property type="match status" value="1"/>
</dbReference>
<evidence type="ECO:0000313" key="3">
    <source>
        <dbReference type="Proteomes" id="UP000078348"/>
    </source>
</evidence>
<evidence type="ECO:0000313" key="2">
    <source>
        <dbReference type="EMBL" id="OAO14351.1"/>
    </source>
</evidence>
<gene>
    <name evidence="2" type="ORF">AV274_3941</name>
</gene>
<dbReference type="AlphaFoldDB" id="A0A196SDG4"/>
<feature type="domain" description="HD/PDEase" evidence="1">
    <location>
        <begin position="2"/>
        <end position="160"/>
    </location>
</feature>
<dbReference type="GO" id="GO:0006203">
    <property type="term" value="P:dGTP catabolic process"/>
    <property type="evidence" value="ECO:0007669"/>
    <property type="project" value="TreeGrafter"/>
</dbReference>
<accession>A0A196SDG4</accession>
<name>A0A196SDG4_BLAHN</name>
<dbReference type="STRING" id="478820.A0A196SDG4"/>
<dbReference type="InterPro" id="IPR006674">
    <property type="entry name" value="HD_domain"/>
</dbReference>
<organism evidence="2 3">
    <name type="scientific">Blastocystis sp. subtype 1 (strain ATCC 50177 / NandII)</name>
    <dbReference type="NCBI Taxonomy" id="478820"/>
    <lineage>
        <taxon>Eukaryota</taxon>
        <taxon>Sar</taxon>
        <taxon>Stramenopiles</taxon>
        <taxon>Bigyra</taxon>
        <taxon>Opalozoa</taxon>
        <taxon>Opalinata</taxon>
        <taxon>Blastocystidae</taxon>
        <taxon>Blastocystis</taxon>
    </lineage>
</organism>
<dbReference type="EMBL" id="LXWW01000255">
    <property type="protein sequence ID" value="OAO14351.1"/>
    <property type="molecule type" value="Genomic_DNA"/>
</dbReference>
<proteinExistence type="predicted"/>
<dbReference type="Proteomes" id="UP000078348">
    <property type="component" value="Unassembled WGS sequence"/>
</dbReference>
<dbReference type="GO" id="GO:0005634">
    <property type="term" value="C:nucleus"/>
    <property type="evidence" value="ECO:0007669"/>
    <property type="project" value="TreeGrafter"/>
</dbReference>
<comment type="caution">
    <text evidence="2">The sequence shown here is derived from an EMBL/GenBank/DDBJ whole genome shotgun (WGS) entry which is preliminary data.</text>
</comment>
<reference evidence="2 3" key="1">
    <citation type="submission" date="2016-05" db="EMBL/GenBank/DDBJ databases">
        <title>Nuclear genome of Blastocystis sp. subtype 1 NandII.</title>
        <authorList>
            <person name="Gentekaki E."/>
            <person name="Curtis B."/>
            <person name="Stairs C."/>
            <person name="Eme L."/>
            <person name="Herman E."/>
            <person name="Klimes V."/>
            <person name="Arias M.C."/>
            <person name="Elias M."/>
            <person name="Hilliou F."/>
            <person name="Klute M."/>
            <person name="Malik S.-B."/>
            <person name="Pightling A."/>
            <person name="Rachubinski R."/>
            <person name="Salas D."/>
            <person name="Schlacht A."/>
            <person name="Suga H."/>
            <person name="Archibald J."/>
            <person name="Ball S.G."/>
            <person name="Clark G."/>
            <person name="Dacks J."/>
            <person name="Van Der Giezen M."/>
            <person name="Tsaousis A."/>
            <person name="Roger A."/>
        </authorList>
    </citation>
    <scope>NUCLEOTIDE SEQUENCE [LARGE SCALE GENOMIC DNA]</scope>
    <source>
        <strain evidence="3">ATCC 50177 / NandII</strain>
    </source>
</reference>
<dbReference type="CDD" id="cd00077">
    <property type="entry name" value="HDc"/>
    <property type="match status" value="1"/>
</dbReference>
<dbReference type="SMART" id="SM00471">
    <property type="entry name" value="HDc"/>
    <property type="match status" value="1"/>
</dbReference>
<dbReference type="PANTHER" id="PTHR11373">
    <property type="entry name" value="DEOXYNUCLEOSIDE TRIPHOSPHATE TRIPHOSPHOHYDROLASE"/>
    <property type="match status" value="1"/>
</dbReference>
<keyword evidence="2" id="KW-0378">Hydrolase</keyword>
<dbReference type="GO" id="GO:0008832">
    <property type="term" value="F:dGTPase activity"/>
    <property type="evidence" value="ECO:0007669"/>
    <property type="project" value="TreeGrafter"/>
</dbReference>
<dbReference type="Pfam" id="PF01966">
    <property type="entry name" value="HD"/>
    <property type="match status" value="1"/>
</dbReference>